<dbReference type="Gene3D" id="1.10.10.10">
    <property type="entry name" value="Winged helix-like DNA-binding domain superfamily/Winged helix DNA-binding domain"/>
    <property type="match status" value="1"/>
</dbReference>
<evidence type="ECO:0000256" key="4">
    <source>
        <dbReference type="ARBA" id="ARBA00023163"/>
    </source>
</evidence>
<evidence type="ECO:0000313" key="6">
    <source>
        <dbReference type="EMBL" id="CUJ82467.1"/>
    </source>
</evidence>
<organism evidence="6 7">
    <name type="scientific">Shimia thalassica</name>
    <dbReference type="NCBI Taxonomy" id="1715693"/>
    <lineage>
        <taxon>Bacteria</taxon>
        <taxon>Pseudomonadati</taxon>
        <taxon>Pseudomonadota</taxon>
        <taxon>Alphaproteobacteria</taxon>
        <taxon>Rhodobacterales</taxon>
        <taxon>Roseobacteraceae</taxon>
    </lineage>
</organism>
<reference evidence="7" key="1">
    <citation type="submission" date="2015-09" db="EMBL/GenBank/DDBJ databases">
        <authorList>
            <person name="Rodrigo-Torres Lidia"/>
            <person name="Arahal R.David."/>
        </authorList>
    </citation>
    <scope>NUCLEOTIDE SEQUENCE [LARGE SCALE GENOMIC DNA]</scope>
    <source>
        <strain evidence="7">CECT 7735</strain>
    </source>
</reference>
<dbReference type="GeneID" id="83879252"/>
<dbReference type="Pfam" id="PF00126">
    <property type="entry name" value="HTH_1"/>
    <property type="match status" value="1"/>
</dbReference>
<keyword evidence="2" id="KW-0805">Transcription regulation</keyword>
<evidence type="ECO:0000313" key="7">
    <source>
        <dbReference type="Proteomes" id="UP000051870"/>
    </source>
</evidence>
<proteinExistence type="inferred from homology"/>
<dbReference type="GO" id="GO:0003700">
    <property type="term" value="F:DNA-binding transcription factor activity"/>
    <property type="evidence" value="ECO:0007669"/>
    <property type="project" value="InterPro"/>
</dbReference>
<name>A0A0P1I027_9RHOB</name>
<dbReference type="PANTHER" id="PTHR30537">
    <property type="entry name" value="HTH-TYPE TRANSCRIPTIONAL REGULATOR"/>
    <property type="match status" value="1"/>
</dbReference>
<keyword evidence="7" id="KW-1185">Reference proteome</keyword>
<dbReference type="Proteomes" id="UP000051870">
    <property type="component" value="Unassembled WGS sequence"/>
</dbReference>
<dbReference type="PROSITE" id="PS50931">
    <property type="entry name" value="HTH_LYSR"/>
    <property type="match status" value="1"/>
</dbReference>
<comment type="similarity">
    <text evidence="1">Belongs to the LysR transcriptional regulatory family.</text>
</comment>
<protein>
    <submittedName>
        <fullName evidence="6">HTH-type transcriptional activator CmpR</fullName>
    </submittedName>
</protein>
<dbReference type="FunFam" id="1.10.10.10:FF:000001">
    <property type="entry name" value="LysR family transcriptional regulator"/>
    <property type="match status" value="1"/>
</dbReference>
<accession>A0A0P1I027</accession>
<dbReference type="SUPFAM" id="SSF53850">
    <property type="entry name" value="Periplasmic binding protein-like II"/>
    <property type="match status" value="1"/>
</dbReference>
<dbReference type="PANTHER" id="PTHR30537:SF3">
    <property type="entry name" value="TRANSCRIPTIONAL REGULATORY PROTEIN"/>
    <property type="match status" value="1"/>
</dbReference>
<dbReference type="AlphaFoldDB" id="A0A0P1I027"/>
<dbReference type="PRINTS" id="PR00039">
    <property type="entry name" value="HTHLYSR"/>
</dbReference>
<dbReference type="InterPro" id="IPR036388">
    <property type="entry name" value="WH-like_DNA-bd_sf"/>
</dbReference>
<evidence type="ECO:0000256" key="3">
    <source>
        <dbReference type="ARBA" id="ARBA00023125"/>
    </source>
</evidence>
<dbReference type="GO" id="GO:0043565">
    <property type="term" value="F:sequence-specific DNA binding"/>
    <property type="evidence" value="ECO:0007669"/>
    <property type="project" value="TreeGrafter"/>
</dbReference>
<dbReference type="RefSeq" id="WP_058309435.1">
    <property type="nucleotide sequence ID" value="NZ_CYTW01000001.1"/>
</dbReference>
<gene>
    <name evidence="6" type="primary">cmpR_1</name>
    <name evidence="6" type="ORF">PH7735_00152</name>
</gene>
<sequence>MDNLSSTDWSLIQVFLAVAETGSLSAGARRLHSSQPTVGRHIKTLETTLGVELFHRHARGLELTELGQDVFHTARAMQRHMSELTLKAAGAQTSLAGDVRITCSVFMAHHVVPDLLASIRTKEPEIKLDLLATDDTENLLFREADIAIRMYRPKQLDMIAKHLGDITLGLFAAESYVARRGLPQTPEDFINHDIVGYDRNDLIIRSMTDHGWSVTRDTFCVRCDNQTAYWELVKAGCGIGFCQKHTAMATDGIIDLDLGVPLPTLPVWLTAHEAMRHTPRISRVWDLLSDGLQPFVS</sequence>
<dbReference type="InterPro" id="IPR036390">
    <property type="entry name" value="WH_DNA-bd_sf"/>
</dbReference>
<dbReference type="InterPro" id="IPR000847">
    <property type="entry name" value="LysR_HTH_N"/>
</dbReference>
<dbReference type="EMBL" id="CYTW01000001">
    <property type="protein sequence ID" value="CUJ82467.1"/>
    <property type="molecule type" value="Genomic_DNA"/>
</dbReference>
<keyword evidence="3" id="KW-0238">DNA-binding</keyword>
<feature type="domain" description="HTH lysR-type" evidence="5">
    <location>
        <begin position="7"/>
        <end position="64"/>
    </location>
</feature>
<evidence type="ECO:0000256" key="1">
    <source>
        <dbReference type="ARBA" id="ARBA00009437"/>
    </source>
</evidence>
<dbReference type="SUPFAM" id="SSF46785">
    <property type="entry name" value="Winged helix' DNA-binding domain"/>
    <property type="match status" value="1"/>
</dbReference>
<dbReference type="InterPro" id="IPR058163">
    <property type="entry name" value="LysR-type_TF_proteobact-type"/>
</dbReference>
<dbReference type="InterPro" id="IPR005119">
    <property type="entry name" value="LysR_subst-bd"/>
</dbReference>
<dbReference type="STRING" id="1715693.PH7735_00152"/>
<dbReference type="Gene3D" id="3.40.190.290">
    <property type="match status" value="1"/>
</dbReference>
<dbReference type="Pfam" id="PF03466">
    <property type="entry name" value="LysR_substrate"/>
    <property type="match status" value="1"/>
</dbReference>
<dbReference type="GO" id="GO:0006351">
    <property type="term" value="P:DNA-templated transcription"/>
    <property type="evidence" value="ECO:0007669"/>
    <property type="project" value="TreeGrafter"/>
</dbReference>
<evidence type="ECO:0000259" key="5">
    <source>
        <dbReference type="PROSITE" id="PS50931"/>
    </source>
</evidence>
<keyword evidence="4" id="KW-0804">Transcription</keyword>
<evidence type="ECO:0000256" key="2">
    <source>
        <dbReference type="ARBA" id="ARBA00023015"/>
    </source>
</evidence>